<reference evidence="1 2" key="1">
    <citation type="submission" date="2020-08" db="EMBL/GenBank/DDBJ databases">
        <title>Novel species isolated from subtropical streams in China.</title>
        <authorList>
            <person name="Lu H."/>
        </authorList>
    </citation>
    <scope>NUCLEOTIDE SEQUENCE [LARGE SCALE GENOMIC DNA]</scope>
    <source>
        <strain evidence="1 2">NL8W</strain>
    </source>
</reference>
<dbReference type="EMBL" id="JACOFX010000011">
    <property type="protein sequence ID" value="MBC3909734.1"/>
    <property type="molecule type" value="Genomic_DNA"/>
</dbReference>
<dbReference type="RefSeq" id="WP_186955249.1">
    <property type="nucleotide sequence ID" value="NZ_JACOFX010000011.1"/>
</dbReference>
<accession>A0ABR6ZDM0</accession>
<gene>
    <name evidence="1" type="ORF">H8L47_19385</name>
</gene>
<evidence type="ECO:0000313" key="2">
    <source>
        <dbReference type="Proteomes" id="UP000646911"/>
    </source>
</evidence>
<protein>
    <submittedName>
        <fullName evidence="1">Uncharacterized protein</fullName>
    </submittedName>
</protein>
<comment type="caution">
    <text evidence="1">The sequence shown here is derived from an EMBL/GenBank/DDBJ whole genome shotgun (WGS) entry which is preliminary data.</text>
</comment>
<dbReference type="Proteomes" id="UP000646911">
    <property type="component" value="Unassembled WGS sequence"/>
</dbReference>
<name>A0ABR6ZDM0_9BURK</name>
<organism evidence="1 2">
    <name type="scientific">Undibacterium umbellatum</name>
    <dbReference type="NCBI Taxonomy" id="2762300"/>
    <lineage>
        <taxon>Bacteria</taxon>
        <taxon>Pseudomonadati</taxon>
        <taxon>Pseudomonadota</taxon>
        <taxon>Betaproteobacteria</taxon>
        <taxon>Burkholderiales</taxon>
        <taxon>Oxalobacteraceae</taxon>
        <taxon>Undibacterium</taxon>
    </lineage>
</organism>
<keyword evidence="2" id="KW-1185">Reference proteome</keyword>
<proteinExistence type="predicted"/>
<evidence type="ECO:0000313" key="1">
    <source>
        <dbReference type="EMBL" id="MBC3909734.1"/>
    </source>
</evidence>
<sequence length="132" mass="13979">MANEIQLPQEQAFQVADGFAQLSARILDYRVTHREALSSPERASLEEAEDHLDHLVVLFRSYGIRLIGAGAADAAAEITAAISRAKATIEKVDKIKKAISTAAAIVDLAVAVFAKDPKAVLAAAKAIKGDQA</sequence>